<reference evidence="12 13" key="1">
    <citation type="submission" date="2018-08" db="EMBL/GenBank/DDBJ databases">
        <title>Wenzhouxiangella salilacus sp. nov., a novel bacterium isolated from a saline lake in Xinjiang Province, China.</title>
        <authorList>
            <person name="Han S."/>
        </authorList>
    </citation>
    <scope>NUCLEOTIDE SEQUENCE [LARGE SCALE GENOMIC DNA]</scope>
    <source>
        <strain evidence="12 13">XDB06</strain>
    </source>
</reference>
<evidence type="ECO:0000256" key="6">
    <source>
        <dbReference type="ARBA" id="ARBA00022989"/>
    </source>
</evidence>
<proteinExistence type="inferred from homology"/>
<dbReference type="PRINTS" id="PR01755">
    <property type="entry name" value="SECFTRNLCASE"/>
</dbReference>
<keyword evidence="2 9" id="KW-0813">Transport</keyword>
<keyword evidence="3 9" id="KW-1003">Cell membrane</keyword>
<evidence type="ECO:0000313" key="13">
    <source>
        <dbReference type="Proteomes" id="UP000260351"/>
    </source>
</evidence>
<name>A0A3E1KBN9_9GAMM</name>
<dbReference type="NCBIfam" id="TIGR00966">
    <property type="entry name" value="transloc_SecF"/>
    <property type="match status" value="1"/>
</dbReference>
<dbReference type="InterPro" id="IPR022646">
    <property type="entry name" value="SecD/SecF_CS"/>
</dbReference>
<comment type="similarity">
    <text evidence="9">Belongs to the SecD/SecF family. SecF subfamily.</text>
</comment>
<dbReference type="PANTHER" id="PTHR30081">
    <property type="entry name" value="PROTEIN-EXPORT MEMBRANE PROTEIN SEC"/>
    <property type="match status" value="1"/>
</dbReference>
<evidence type="ECO:0000313" key="12">
    <source>
        <dbReference type="EMBL" id="RFF32022.1"/>
    </source>
</evidence>
<keyword evidence="4 9" id="KW-0812">Transmembrane</keyword>
<evidence type="ECO:0000256" key="4">
    <source>
        <dbReference type="ARBA" id="ARBA00022692"/>
    </source>
</evidence>
<dbReference type="InterPro" id="IPR055344">
    <property type="entry name" value="SecD_SecF_C_bact"/>
</dbReference>
<comment type="subcellular location">
    <subcellularLocation>
        <location evidence="1 9">Cell membrane</location>
        <topology evidence="1 9">Multi-pass membrane protein</topology>
    </subcellularLocation>
</comment>
<dbReference type="GO" id="GO:0043952">
    <property type="term" value="P:protein transport by the Sec complex"/>
    <property type="evidence" value="ECO:0007669"/>
    <property type="project" value="UniProtKB-UniRule"/>
</dbReference>
<keyword evidence="8 9" id="KW-0472">Membrane</keyword>
<gene>
    <name evidence="9 12" type="primary">secF</name>
    <name evidence="12" type="ORF">DZC52_03245</name>
</gene>
<evidence type="ECO:0000256" key="3">
    <source>
        <dbReference type="ARBA" id="ARBA00022475"/>
    </source>
</evidence>
<evidence type="ECO:0000256" key="9">
    <source>
        <dbReference type="HAMAP-Rule" id="MF_01464"/>
    </source>
</evidence>
<organism evidence="12 13">
    <name type="scientific">Wenzhouxiangella sediminis</name>
    <dbReference type="NCBI Taxonomy" id="1792836"/>
    <lineage>
        <taxon>Bacteria</taxon>
        <taxon>Pseudomonadati</taxon>
        <taxon>Pseudomonadota</taxon>
        <taxon>Gammaproteobacteria</taxon>
        <taxon>Chromatiales</taxon>
        <taxon>Wenzhouxiangellaceae</taxon>
        <taxon>Wenzhouxiangella</taxon>
    </lineage>
</organism>
<dbReference type="GO" id="GO:0006605">
    <property type="term" value="P:protein targeting"/>
    <property type="evidence" value="ECO:0007669"/>
    <property type="project" value="UniProtKB-UniRule"/>
</dbReference>
<dbReference type="OrthoDB" id="9774769at2"/>
<keyword evidence="6 9" id="KW-1133">Transmembrane helix</keyword>
<dbReference type="Gene3D" id="1.20.1640.10">
    <property type="entry name" value="Multidrug efflux transporter AcrB transmembrane domain"/>
    <property type="match status" value="1"/>
</dbReference>
<dbReference type="InterPro" id="IPR022645">
    <property type="entry name" value="SecD/SecF_bac"/>
</dbReference>
<dbReference type="RefSeq" id="WP_116649681.1">
    <property type="nucleotide sequence ID" value="NZ_QUZK01000014.1"/>
</dbReference>
<dbReference type="Proteomes" id="UP000260351">
    <property type="component" value="Unassembled WGS sequence"/>
</dbReference>
<feature type="transmembrane region" description="Helical" evidence="9">
    <location>
        <begin position="12"/>
        <end position="34"/>
    </location>
</feature>
<accession>A0A3E1KBN9</accession>
<evidence type="ECO:0000256" key="5">
    <source>
        <dbReference type="ARBA" id="ARBA00022927"/>
    </source>
</evidence>
<keyword evidence="7 9" id="KW-0811">Translocation</keyword>
<feature type="transmembrane region" description="Helical" evidence="9">
    <location>
        <begin position="189"/>
        <end position="210"/>
    </location>
</feature>
<feature type="transmembrane region" description="Helical" evidence="9">
    <location>
        <begin position="240"/>
        <end position="258"/>
    </location>
</feature>
<keyword evidence="5 9" id="KW-0653">Protein transport</keyword>
<evidence type="ECO:0000256" key="8">
    <source>
        <dbReference type="ARBA" id="ARBA00023136"/>
    </source>
</evidence>
<dbReference type="EMBL" id="QUZK01000014">
    <property type="protein sequence ID" value="RFF32022.1"/>
    <property type="molecule type" value="Genomic_DNA"/>
</dbReference>
<feature type="transmembrane region" description="Helical" evidence="9">
    <location>
        <begin position="138"/>
        <end position="155"/>
    </location>
</feature>
<dbReference type="SUPFAM" id="SSF82866">
    <property type="entry name" value="Multidrug efflux transporter AcrB transmembrane domain"/>
    <property type="match status" value="1"/>
</dbReference>
<evidence type="ECO:0000256" key="10">
    <source>
        <dbReference type="SAM" id="MobiDB-lite"/>
    </source>
</evidence>
<evidence type="ECO:0000259" key="11">
    <source>
        <dbReference type="Pfam" id="PF02355"/>
    </source>
</evidence>
<dbReference type="NCBIfam" id="TIGR00916">
    <property type="entry name" value="2A0604s01"/>
    <property type="match status" value="1"/>
</dbReference>
<feature type="region of interest" description="Disordered" evidence="10">
    <location>
        <begin position="303"/>
        <end position="323"/>
    </location>
</feature>
<comment type="subunit">
    <text evidence="9">Forms a complex with SecD. Part of the essential Sec protein translocation apparatus which comprises SecA, SecYEG and auxiliary proteins SecDF-YajC and YidC.</text>
</comment>
<evidence type="ECO:0000256" key="1">
    <source>
        <dbReference type="ARBA" id="ARBA00004651"/>
    </source>
</evidence>
<dbReference type="Pfam" id="PF02355">
    <property type="entry name" value="SecD_SecF_C"/>
    <property type="match status" value="1"/>
</dbReference>
<feature type="domain" description="Protein export membrane protein SecD/SecF C-terminal" evidence="11">
    <location>
        <begin position="110"/>
        <end position="292"/>
    </location>
</feature>
<comment type="caution">
    <text evidence="12">The sequence shown here is derived from an EMBL/GenBank/DDBJ whole genome shotgun (WGS) entry which is preliminary data.</text>
</comment>
<feature type="transmembrane region" description="Helical" evidence="9">
    <location>
        <begin position="264"/>
        <end position="289"/>
    </location>
</feature>
<comment type="function">
    <text evidence="9">Part of the Sec protein translocase complex. Interacts with the SecYEG preprotein conducting channel. SecDF uses the proton motive force (PMF) to complete protein translocation after the ATP-dependent function of SecA.</text>
</comment>
<dbReference type="GO" id="GO:0065002">
    <property type="term" value="P:intracellular protein transmembrane transport"/>
    <property type="evidence" value="ECO:0007669"/>
    <property type="project" value="UniProtKB-UniRule"/>
</dbReference>
<feature type="compositionally biased region" description="Basic and acidic residues" evidence="10">
    <location>
        <begin position="314"/>
        <end position="323"/>
    </location>
</feature>
<dbReference type="Pfam" id="PF07549">
    <property type="entry name" value="Sec_GG"/>
    <property type="match status" value="1"/>
</dbReference>
<feature type="transmembrane region" description="Helical" evidence="9">
    <location>
        <begin position="162"/>
        <end position="183"/>
    </location>
</feature>
<keyword evidence="13" id="KW-1185">Reference proteome</keyword>
<dbReference type="PANTHER" id="PTHR30081:SF8">
    <property type="entry name" value="PROTEIN TRANSLOCASE SUBUNIT SECF"/>
    <property type="match status" value="1"/>
</dbReference>
<evidence type="ECO:0000256" key="7">
    <source>
        <dbReference type="ARBA" id="ARBA00023010"/>
    </source>
</evidence>
<dbReference type="GO" id="GO:0015450">
    <property type="term" value="F:protein-transporting ATPase activity"/>
    <property type="evidence" value="ECO:0007669"/>
    <property type="project" value="InterPro"/>
</dbReference>
<dbReference type="HAMAP" id="MF_01464_B">
    <property type="entry name" value="SecF_B"/>
    <property type="match status" value="1"/>
</dbReference>
<evidence type="ECO:0000256" key="2">
    <source>
        <dbReference type="ARBA" id="ARBA00022448"/>
    </source>
</evidence>
<sequence length="323" mass="35323">MDIIKSDTNINFLRFSNIALVISALVLIAGIVSLSTKGLNFGLDFTGGTLIELHYPEPPEMNDVRQTLQEEGFEEFVVQTFGTASDIVVRIPAADDGESSADISTRVLEALSAQAPELEMRRVEFVGPQIGQELAEQGGLALLYVLIGVLLYISFRFQWRFAVGAVGALVHDVLLVVGVLSVFQVSFDLTVVAAILAVIGYSLNDTIVVYDRLRENFQTKRKGTPEELTNLSINQMLGRTLMTSLTTLLVLIALFYFGGEIIHAFAFTLIVGVIIGTYSSVYVAGSLAVKLGVSKMDLMPVQKEGADQPDQEILPERFRNREA</sequence>
<dbReference type="InterPro" id="IPR005665">
    <property type="entry name" value="SecF_bac"/>
</dbReference>
<dbReference type="AlphaFoldDB" id="A0A3E1KBN9"/>
<protein>
    <recommendedName>
        <fullName evidence="9">Protein-export membrane protein SecF</fullName>
    </recommendedName>
</protein>
<dbReference type="GO" id="GO:0005886">
    <property type="term" value="C:plasma membrane"/>
    <property type="evidence" value="ECO:0007669"/>
    <property type="project" value="UniProtKB-SubCell"/>
</dbReference>
<dbReference type="InterPro" id="IPR022813">
    <property type="entry name" value="SecD/SecF_arch_bac"/>
</dbReference>
<dbReference type="InterPro" id="IPR048634">
    <property type="entry name" value="SecD_SecF_C"/>
</dbReference>